<evidence type="ECO:0000256" key="2">
    <source>
        <dbReference type="ARBA" id="ARBA00006751"/>
    </source>
</evidence>
<comment type="catalytic activity">
    <reaction evidence="8">
        <text>2'-deoxyguanosine + phosphate = 2-deoxy-alpha-D-ribose 1-phosphate + guanine</text>
        <dbReference type="Rhea" id="RHEA:27738"/>
        <dbReference type="ChEBI" id="CHEBI:16235"/>
        <dbReference type="ChEBI" id="CHEBI:17172"/>
        <dbReference type="ChEBI" id="CHEBI:43474"/>
        <dbReference type="ChEBI" id="CHEBI:57259"/>
        <dbReference type="EC" id="2.4.2.1"/>
    </reaction>
</comment>
<dbReference type="Gene3D" id="3.40.50.1580">
    <property type="entry name" value="Nucleoside phosphorylase domain"/>
    <property type="match status" value="1"/>
</dbReference>
<dbReference type="Pfam" id="PF01048">
    <property type="entry name" value="PNP_UDP_1"/>
    <property type="match status" value="1"/>
</dbReference>
<dbReference type="FunFam" id="3.40.50.1580:FF:000004">
    <property type="entry name" value="Purine nucleoside phosphorylase"/>
    <property type="match status" value="1"/>
</dbReference>
<dbReference type="EC" id="2.4.2.1" evidence="3"/>
<reference evidence="14 15" key="1">
    <citation type="submission" date="2015-07" db="EMBL/GenBank/DDBJ databases">
        <title>The genome of Melipona quadrifasciata.</title>
        <authorList>
            <person name="Pan H."/>
            <person name="Kapheim K."/>
        </authorList>
    </citation>
    <scope>NUCLEOTIDE SEQUENCE [LARGE SCALE GENOMIC DNA]</scope>
    <source>
        <strain evidence="14">0111107301</strain>
        <tissue evidence="14">Whole body</tissue>
    </source>
</reference>
<evidence type="ECO:0000256" key="6">
    <source>
        <dbReference type="ARBA" id="ARBA00022679"/>
    </source>
</evidence>
<dbReference type="GO" id="GO:0005737">
    <property type="term" value="C:cytoplasm"/>
    <property type="evidence" value="ECO:0007669"/>
    <property type="project" value="TreeGrafter"/>
</dbReference>
<dbReference type="NCBIfam" id="TIGR01700">
    <property type="entry name" value="PNPH"/>
    <property type="match status" value="1"/>
</dbReference>
<dbReference type="InterPro" id="IPR011270">
    <property type="entry name" value="Pur_Nuc_Pase_Ino/Guo-sp"/>
</dbReference>
<name>A0A0M9A8P0_9HYME</name>
<keyword evidence="6" id="KW-0808">Transferase</keyword>
<dbReference type="SUPFAM" id="SSF53167">
    <property type="entry name" value="Purine and uridine phosphorylases"/>
    <property type="match status" value="1"/>
</dbReference>
<keyword evidence="5" id="KW-0328">Glycosyltransferase</keyword>
<dbReference type="NCBIfam" id="NF006054">
    <property type="entry name" value="PRK08202.1"/>
    <property type="match status" value="1"/>
</dbReference>
<evidence type="ECO:0000256" key="5">
    <source>
        <dbReference type="ARBA" id="ARBA00022676"/>
    </source>
</evidence>
<protein>
    <recommendedName>
        <fullName evidence="4">Purine nucleoside phosphorylase</fullName>
        <ecNumber evidence="3">2.4.2.1</ecNumber>
    </recommendedName>
    <alternativeName>
        <fullName evidence="12">Inosine phosphorylase</fullName>
    </alternativeName>
    <alternativeName>
        <fullName evidence="11">Inosine-guanosine phosphorylase</fullName>
    </alternativeName>
</protein>
<dbReference type="AlphaFoldDB" id="A0A0M9A8P0"/>
<comment type="catalytic activity">
    <reaction evidence="7">
        <text>inosine + phosphate = alpha-D-ribose 1-phosphate + hypoxanthine</text>
        <dbReference type="Rhea" id="RHEA:27646"/>
        <dbReference type="ChEBI" id="CHEBI:17368"/>
        <dbReference type="ChEBI" id="CHEBI:17596"/>
        <dbReference type="ChEBI" id="CHEBI:43474"/>
        <dbReference type="ChEBI" id="CHEBI:57720"/>
        <dbReference type="EC" id="2.4.2.1"/>
    </reaction>
</comment>
<dbReference type="PANTHER" id="PTHR11904">
    <property type="entry name" value="METHYLTHIOADENOSINE/PURINE NUCLEOSIDE PHOSPHORYLASE"/>
    <property type="match status" value="1"/>
</dbReference>
<gene>
    <name evidence="14" type="ORF">WN51_09562</name>
</gene>
<evidence type="ECO:0000256" key="1">
    <source>
        <dbReference type="ARBA" id="ARBA00005058"/>
    </source>
</evidence>
<comment type="pathway">
    <text evidence="1">Purine metabolism; purine nucleoside salvage.</text>
</comment>
<dbReference type="InterPro" id="IPR011268">
    <property type="entry name" value="Purine_phosphorylase"/>
</dbReference>
<keyword evidence="15" id="KW-1185">Reference proteome</keyword>
<dbReference type="InterPro" id="IPR035994">
    <property type="entry name" value="Nucleoside_phosphorylase_sf"/>
</dbReference>
<evidence type="ECO:0000256" key="9">
    <source>
        <dbReference type="ARBA" id="ARBA00023950"/>
    </source>
</evidence>
<sequence>MSFLCLEQCLAFEHHQEEHSTNLETLSENRSLFRGNRKFPNVVEYAFTGTGSIYREKINWLDTMSFADLEAVNGHNHYSQLKRPTNNAVLHTTVKHDQHNTYTFEALQESAQYLLDRVKMRPKIGIICGSGMEQNELCPGSLADSLENKQCFPYEEIPHFPLSTVKGHQGQMVFGYLQGVPIMCMQGRFHYYEGYPLWKCAMPVRVMKLVGVTHLIATNAAGGLNPTYKVGDIMMVKDHVNMMGFAGNNPLQGPNDDRFGPRFPPMNKAYNAYLLEIGQQVADEMSISDIVHKGVYTCLGGPNFETVAELKMLRMIGVDAVGMSTVHEVITARHCDLTVFAFSLITNQCITDYENHEEANHEEVMDVGKSRQPLLQKYRKGKEWLFIRVAMIENKTRYRGAITCPNALSCLIPEEIDENIRKQK</sequence>
<evidence type="ECO:0000256" key="10">
    <source>
        <dbReference type="ARBA" id="ARBA00023970"/>
    </source>
</evidence>
<comment type="catalytic activity">
    <reaction evidence="9">
        <text>2'-deoxyinosine + phosphate = 2-deoxy-alpha-D-ribose 1-phosphate + hypoxanthine</text>
        <dbReference type="Rhea" id="RHEA:27750"/>
        <dbReference type="ChEBI" id="CHEBI:17368"/>
        <dbReference type="ChEBI" id="CHEBI:28997"/>
        <dbReference type="ChEBI" id="CHEBI:43474"/>
        <dbReference type="ChEBI" id="CHEBI:57259"/>
        <dbReference type="EC" id="2.4.2.1"/>
    </reaction>
</comment>
<evidence type="ECO:0000313" key="14">
    <source>
        <dbReference type="EMBL" id="KOX78203.1"/>
    </source>
</evidence>
<dbReference type="Proteomes" id="UP000053105">
    <property type="component" value="Unassembled WGS sequence"/>
</dbReference>
<dbReference type="EMBL" id="KQ435726">
    <property type="protein sequence ID" value="KOX78203.1"/>
    <property type="molecule type" value="Genomic_DNA"/>
</dbReference>
<evidence type="ECO:0000256" key="3">
    <source>
        <dbReference type="ARBA" id="ARBA00011886"/>
    </source>
</evidence>
<evidence type="ECO:0000256" key="11">
    <source>
        <dbReference type="ARBA" id="ARBA00031036"/>
    </source>
</evidence>
<proteinExistence type="inferred from homology"/>
<evidence type="ECO:0000256" key="8">
    <source>
        <dbReference type="ARBA" id="ARBA00023929"/>
    </source>
</evidence>
<dbReference type="CDD" id="cd09009">
    <property type="entry name" value="PNP-EcPNPII_like"/>
    <property type="match status" value="1"/>
</dbReference>
<evidence type="ECO:0000259" key="13">
    <source>
        <dbReference type="Pfam" id="PF01048"/>
    </source>
</evidence>
<organism evidence="14 15">
    <name type="scientific">Melipona quadrifasciata</name>
    <dbReference type="NCBI Taxonomy" id="166423"/>
    <lineage>
        <taxon>Eukaryota</taxon>
        <taxon>Metazoa</taxon>
        <taxon>Ecdysozoa</taxon>
        <taxon>Arthropoda</taxon>
        <taxon>Hexapoda</taxon>
        <taxon>Insecta</taxon>
        <taxon>Pterygota</taxon>
        <taxon>Neoptera</taxon>
        <taxon>Endopterygota</taxon>
        <taxon>Hymenoptera</taxon>
        <taxon>Apocrita</taxon>
        <taxon>Aculeata</taxon>
        <taxon>Apoidea</taxon>
        <taxon>Anthophila</taxon>
        <taxon>Apidae</taxon>
        <taxon>Melipona</taxon>
    </lineage>
</organism>
<dbReference type="UniPathway" id="UPA00606"/>
<dbReference type="InterPro" id="IPR000845">
    <property type="entry name" value="Nucleoside_phosphorylase_d"/>
</dbReference>
<evidence type="ECO:0000313" key="15">
    <source>
        <dbReference type="Proteomes" id="UP000053105"/>
    </source>
</evidence>
<dbReference type="PANTHER" id="PTHR11904:SF9">
    <property type="entry name" value="PURINE NUCLEOSIDE PHOSPHORYLASE-RELATED"/>
    <property type="match status" value="1"/>
</dbReference>
<evidence type="ECO:0000256" key="4">
    <source>
        <dbReference type="ARBA" id="ARBA00013834"/>
    </source>
</evidence>
<evidence type="ECO:0000256" key="7">
    <source>
        <dbReference type="ARBA" id="ARBA00023918"/>
    </source>
</evidence>
<dbReference type="GO" id="GO:0004731">
    <property type="term" value="F:purine-nucleoside phosphorylase activity"/>
    <property type="evidence" value="ECO:0007669"/>
    <property type="project" value="UniProtKB-EC"/>
</dbReference>
<dbReference type="GO" id="GO:0009116">
    <property type="term" value="P:nucleoside metabolic process"/>
    <property type="evidence" value="ECO:0007669"/>
    <property type="project" value="InterPro"/>
</dbReference>
<accession>A0A0M9A8P0</accession>
<feature type="domain" description="Nucleoside phosphorylase" evidence="13">
    <location>
        <begin position="123"/>
        <end position="371"/>
    </location>
</feature>
<dbReference type="NCBIfam" id="TIGR01697">
    <property type="entry name" value="PNPH-PUNA-XAPA"/>
    <property type="match status" value="1"/>
</dbReference>
<comment type="catalytic activity">
    <reaction evidence="10">
        <text>guanosine + phosphate = alpha-D-ribose 1-phosphate + guanine</text>
        <dbReference type="Rhea" id="RHEA:13233"/>
        <dbReference type="ChEBI" id="CHEBI:16235"/>
        <dbReference type="ChEBI" id="CHEBI:16750"/>
        <dbReference type="ChEBI" id="CHEBI:43474"/>
        <dbReference type="ChEBI" id="CHEBI:57720"/>
        <dbReference type="EC" id="2.4.2.1"/>
    </reaction>
</comment>
<dbReference type="OrthoDB" id="10261782at2759"/>
<evidence type="ECO:0000256" key="12">
    <source>
        <dbReference type="ARBA" id="ARBA00033072"/>
    </source>
</evidence>
<comment type="similarity">
    <text evidence="2">Belongs to the PNP/MTAP phosphorylase family.</text>
</comment>
<dbReference type="STRING" id="166423.A0A0M9A8P0"/>